<comment type="caution">
    <text evidence="2">The sequence shown here is derived from an EMBL/GenBank/DDBJ whole genome shotgun (WGS) entry which is preliminary data.</text>
</comment>
<evidence type="ECO:0000313" key="3">
    <source>
        <dbReference type="Proteomes" id="UP000299102"/>
    </source>
</evidence>
<keyword evidence="3" id="KW-1185">Reference proteome</keyword>
<name>A0A4C1Z3S3_EUMVA</name>
<evidence type="ECO:0000313" key="2">
    <source>
        <dbReference type="EMBL" id="GBP81892.1"/>
    </source>
</evidence>
<dbReference type="AlphaFoldDB" id="A0A4C1Z3S3"/>
<sequence>MDSFIRSHYRPRSTPSVFTIICLVYGHHLLHIADIYDINTDKDQFIYAPVTINKEIDASQAKRLGRSCLSIAHCALSLARSDQAERDNESCFFVRAAGVHRFDTACPVVLRPVSESFGGSLYSHPSPPSLDTLFPSKTPATHRTGSGSSIAIESKTEIENETEMENETEIGIESEPRSRMRPRAESRVRPRSESRVRPRAGSRVSRDQE</sequence>
<feature type="compositionally biased region" description="Acidic residues" evidence="1">
    <location>
        <begin position="159"/>
        <end position="172"/>
    </location>
</feature>
<dbReference type="Proteomes" id="UP000299102">
    <property type="component" value="Unassembled WGS sequence"/>
</dbReference>
<proteinExistence type="predicted"/>
<accession>A0A4C1Z3S3</accession>
<protein>
    <submittedName>
        <fullName evidence="2">Uncharacterized protein</fullName>
    </submittedName>
</protein>
<dbReference type="OrthoDB" id="6931130at2759"/>
<dbReference type="EMBL" id="BGZK01001536">
    <property type="protein sequence ID" value="GBP81892.1"/>
    <property type="molecule type" value="Genomic_DNA"/>
</dbReference>
<evidence type="ECO:0000256" key="1">
    <source>
        <dbReference type="SAM" id="MobiDB-lite"/>
    </source>
</evidence>
<organism evidence="2 3">
    <name type="scientific">Eumeta variegata</name>
    <name type="common">Bagworm moth</name>
    <name type="synonym">Eumeta japonica</name>
    <dbReference type="NCBI Taxonomy" id="151549"/>
    <lineage>
        <taxon>Eukaryota</taxon>
        <taxon>Metazoa</taxon>
        <taxon>Ecdysozoa</taxon>
        <taxon>Arthropoda</taxon>
        <taxon>Hexapoda</taxon>
        <taxon>Insecta</taxon>
        <taxon>Pterygota</taxon>
        <taxon>Neoptera</taxon>
        <taxon>Endopterygota</taxon>
        <taxon>Lepidoptera</taxon>
        <taxon>Glossata</taxon>
        <taxon>Ditrysia</taxon>
        <taxon>Tineoidea</taxon>
        <taxon>Psychidae</taxon>
        <taxon>Oiketicinae</taxon>
        <taxon>Eumeta</taxon>
    </lineage>
</organism>
<reference evidence="2 3" key="1">
    <citation type="journal article" date="2019" name="Commun. Biol.">
        <title>The bagworm genome reveals a unique fibroin gene that provides high tensile strength.</title>
        <authorList>
            <person name="Kono N."/>
            <person name="Nakamura H."/>
            <person name="Ohtoshi R."/>
            <person name="Tomita M."/>
            <person name="Numata K."/>
            <person name="Arakawa K."/>
        </authorList>
    </citation>
    <scope>NUCLEOTIDE SEQUENCE [LARGE SCALE GENOMIC DNA]</scope>
</reference>
<feature type="compositionally biased region" description="Polar residues" evidence="1">
    <location>
        <begin position="138"/>
        <end position="151"/>
    </location>
</feature>
<feature type="compositionally biased region" description="Basic and acidic residues" evidence="1">
    <location>
        <begin position="174"/>
        <end position="196"/>
    </location>
</feature>
<gene>
    <name evidence="2" type="ORF">EVAR_87029_1</name>
</gene>
<feature type="region of interest" description="Disordered" evidence="1">
    <location>
        <begin position="124"/>
        <end position="209"/>
    </location>
</feature>